<reference evidence="2" key="1">
    <citation type="journal article" date="2020" name="Cell Host Microbe">
        <title>Functional and Genomic Variation between Human-Derived Isolates of Lachnospiraceae Reveals Inter- and Intra-Species Diversity.</title>
        <authorList>
            <person name="Sorbara M.T."/>
            <person name="Littmann E.R."/>
            <person name="Fontana E."/>
            <person name="Moody T.U."/>
            <person name="Kohout C.E."/>
            <person name="Gjonbalaj M."/>
            <person name="Eaton V."/>
            <person name="Seok R."/>
            <person name="Leiner I.M."/>
            <person name="Pamer E.G."/>
        </authorList>
    </citation>
    <scope>NUCLEOTIDE SEQUENCE</scope>
    <source>
        <strain evidence="2">MSK.16.45</strain>
    </source>
</reference>
<evidence type="ECO:0000256" key="1">
    <source>
        <dbReference type="SAM" id="Phobius"/>
    </source>
</evidence>
<organism evidence="2 3">
    <name type="scientific">Agathobacter rectalis</name>
    <dbReference type="NCBI Taxonomy" id="39491"/>
    <lineage>
        <taxon>Bacteria</taxon>
        <taxon>Bacillati</taxon>
        <taxon>Bacillota</taxon>
        <taxon>Clostridia</taxon>
        <taxon>Lachnospirales</taxon>
        <taxon>Lachnospiraceae</taxon>
        <taxon>Agathobacter</taxon>
    </lineage>
</organism>
<sequence>MSVEMIFGSAVLSAIISGLISLYSANRSNGLEYITKERSDWREEIRICSEQFRSASYQNTVKICDRLKTRINALGRRMSNRYSDDAHIWKIIEIIENKNFNINKLSKLQLILQEYLSLLLKWDWERSKREVRGEKAGVIQLILWIISVVIYATGHFYEYIIESKVVDIVIIGENILLIVLTVFMIYYIEKQVEYSCIIKFVGHVVKKQKKVSFANYLITNCITSILAVIAIIGYFVYMLYSTKMMGITYNDNLLIFMISSSLFGARAVFYHHIYMSDLIKRYYTYASTIDLIKVDLEKILK</sequence>
<feature type="transmembrane region" description="Helical" evidence="1">
    <location>
        <begin position="6"/>
        <end position="25"/>
    </location>
</feature>
<feature type="transmembrane region" description="Helical" evidence="1">
    <location>
        <begin position="252"/>
        <end position="273"/>
    </location>
</feature>
<keyword evidence="1" id="KW-1133">Transmembrane helix</keyword>
<dbReference type="AlphaFoldDB" id="A0AAX0BQH5"/>
<dbReference type="RefSeq" id="WP_173844768.1">
    <property type="nucleotide sequence ID" value="NZ_JAAIMP010000020.1"/>
</dbReference>
<dbReference type="EMBL" id="JAAIMP010000020">
    <property type="protein sequence ID" value="NSC77957.1"/>
    <property type="molecule type" value="Genomic_DNA"/>
</dbReference>
<evidence type="ECO:0000313" key="2">
    <source>
        <dbReference type="EMBL" id="NSC77957.1"/>
    </source>
</evidence>
<feature type="transmembrane region" description="Helical" evidence="1">
    <location>
        <begin position="168"/>
        <end position="188"/>
    </location>
</feature>
<evidence type="ECO:0000313" key="3">
    <source>
        <dbReference type="Proteomes" id="UP001193756"/>
    </source>
</evidence>
<feature type="transmembrane region" description="Helical" evidence="1">
    <location>
        <begin position="136"/>
        <end position="156"/>
    </location>
</feature>
<keyword evidence="1" id="KW-0812">Transmembrane</keyword>
<comment type="caution">
    <text evidence="2">The sequence shown here is derived from an EMBL/GenBank/DDBJ whole genome shotgun (WGS) entry which is preliminary data.</text>
</comment>
<reference evidence="2" key="2">
    <citation type="submission" date="2020-02" db="EMBL/GenBank/DDBJ databases">
        <authorList>
            <person name="Littmann E."/>
            <person name="Sorbara M."/>
        </authorList>
    </citation>
    <scope>NUCLEOTIDE SEQUENCE</scope>
    <source>
        <strain evidence="2">MSK.16.45</strain>
    </source>
</reference>
<accession>A0AAX0BQH5</accession>
<feature type="transmembrane region" description="Helical" evidence="1">
    <location>
        <begin position="216"/>
        <end position="240"/>
    </location>
</feature>
<dbReference type="Proteomes" id="UP001193756">
    <property type="component" value="Unassembled WGS sequence"/>
</dbReference>
<name>A0AAX0BQH5_9FIRM</name>
<protein>
    <submittedName>
        <fullName evidence="2">Uncharacterized protein</fullName>
    </submittedName>
</protein>
<keyword evidence="1" id="KW-0472">Membrane</keyword>
<proteinExistence type="predicted"/>
<gene>
    <name evidence="2" type="ORF">G4312_11880</name>
</gene>